<dbReference type="STRING" id="2594813.A0A395N2F3"/>
<evidence type="ECO:0000256" key="6">
    <source>
        <dbReference type="ARBA" id="ARBA00023180"/>
    </source>
</evidence>
<evidence type="ECO:0000256" key="10">
    <source>
        <dbReference type="SAM" id="MobiDB-lite"/>
    </source>
</evidence>
<comment type="function">
    <text evidence="9">Esterase involved in the hydrolysis of xylan, a major structural heterogeneous polysaccharide found in plant biomass representing the second most abundant polysaccharide in the biosphere, after cellulose.</text>
</comment>
<dbReference type="EMBL" id="PXXK01000028">
    <property type="protein sequence ID" value="RFN54298.1"/>
    <property type="molecule type" value="Genomic_DNA"/>
</dbReference>
<dbReference type="GO" id="GO:0045493">
    <property type="term" value="P:xylan catabolic process"/>
    <property type="evidence" value="ECO:0007669"/>
    <property type="project" value="UniProtKB-UniRule"/>
</dbReference>
<reference evidence="11 12" key="1">
    <citation type="journal article" date="2018" name="PLoS Pathog.">
        <title>Evolution of structural diversity of trichothecenes, a family of toxins produced by plant pathogenic and entomopathogenic fungi.</title>
        <authorList>
            <person name="Proctor R.H."/>
            <person name="McCormick S.P."/>
            <person name="Kim H.S."/>
            <person name="Cardoza R.E."/>
            <person name="Stanley A.M."/>
            <person name="Lindo L."/>
            <person name="Kelly A."/>
            <person name="Brown D.W."/>
            <person name="Lee T."/>
            <person name="Vaughan M.M."/>
            <person name="Alexander N.J."/>
            <person name="Busman M."/>
            <person name="Gutierrez S."/>
        </authorList>
    </citation>
    <scope>NUCLEOTIDE SEQUENCE [LARGE SCALE GENOMIC DNA]</scope>
    <source>
        <strain evidence="11 12">NRRL 13405</strain>
    </source>
</reference>
<dbReference type="Proteomes" id="UP000265631">
    <property type="component" value="Unassembled WGS sequence"/>
</dbReference>
<evidence type="ECO:0000256" key="5">
    <source>
        <dbReference type="ARBA" id="ARBA00022801"/>
    </source>
</evidence>
<keyword evidence="3 9" id="KW-0964">Secreted</keyword>
<dbReference type="Pfam" id="PF10503">
    <property type="entry name" value="Esterase_PHB"/>
    <property type="match status" value="1"/>
</dbReference>
<comment type="similarity">
    <text evidence="9">Belongs to the carbohydrate esterase 1 (CE1) family.</text>
</comment>
<dbReference type="AlphaFoldDB" id="A0A395N2F3"/>
<proteinExistence type="inferred from homology"/>
<evidence type="ECO:0000256" key="9">
    <source>
        <dbReference type="RuleBase" id="RU367147"/>
    </source>
</evidence>
<evidence type="ECO:0000313" key="11">
    <source>
        <dbReference type="EMBL" id="RFN54298.1"/>
    </source>
</evidence>
<comment type="subcellular location">
    <subcellularLocation>
        <location evidence="1 9">Secreted</location>
    </subcellularLocation>
</comment>
<feature type="chain" id="PRO_5029032019" description="Carboxylic ester hydrolase" evidence="9">
    <location>
        <begin position="24"/>
        <end position="331"/>
    </location>
</feature>
<dbReference type="GO" id="GO:0052689">
    <property type="term" value="F:carboxylic ester hydrolase activity"/>
    <property type="evidence" value="ECO:0007669"/>
    <property type="project" value="UniProtKB-KW"/>
</dbReference>
<feature type="region of interest" description="Disordered" evidence="10">
    <location>
        <begin position="25"/>
        <end position="58"/>
    </location>
</feature>
<keyword evidence="5 9" id="KW-0378">Hydrolase</keyword>
<dbReference type="PANTHER" id="PTHR43037:SF3">
    <property type="entry name" value="FERULOYL ESTERASE B"/>
    <property type="match status" value="1"/>
</dbReference>
<accession>A0A395N2F3</accession>
<dbReference type="InterPro" id="IPR029058">
    <property type="entry name" value="AB_hydrolase_fold"/>
</dbReference>
<dbReference type="InterPro" id="IPR010126">
    <property type="entry name" value="Esterase_phb"/>
</dbReference>
<feature type="signal peptide" evidence="9">
    <location>
        <begin position="1"/>
        <end position="23"/>
    </location>
</feature>
<protein>
    <recommendedName>
        <fullName evidence="9">Carboxylic ester hydrolase</fullName>
        <ecNumber evidence="9">3.1.1.-</ecNumber>
    </recommendedName>
</protein>
<evidence type="ECO:0000256" key="8">
    <source>
        <dbReference type="ARBA" id="ARBA00023326"/>
    </source>
</evidence>
<gene>
    <name evidence="11" type="ORF">FIE12Z_1424</name>
</gene>
<keyword evidence="6" id="KW-0325">Glycoprotein</keyword>
<comment type="caution">
    <text evidence="11">The sequence shown here is derived from an EMBL/GenBank/DDBJ whole genome shotgun (WGS) entry which is preliminary data.</text>
</comment>
<evidence type="ECO:0000256" key="7">
    <source>
        <dbReference type="ARBA" id="ARBA00023277"/>
    </source>
</evidence>
<evidence type="ECO:0000256" key="4">
    <source>
        <dbReference type="ARBA" id="ARBA00022729"/>
    </source>
</evidence>
<dbReference type="SUPFAM" id="SSF53474">
    <property type="entry name" value="alpha/beta-Hydrolases"/>
    <property type="match status" value="2"/>
</dbReference>
<dbReference type="PANTHER" id="PTHR43037">
    <property type="entry name" value="UNNAMED PRODUCT-RELATED"/>
    <property type="match status" value="1"/>
</dbReference>
<dbReference type="EC" id="3.1.1.-" evidence="9"/>
<dbReference type="InterPro" id="IPR050955">
    <property type="entry name" value="Plant_Biomass_Hydrol_Est"/>
</dbReference>
<dbReference type="NCBIfam" id="TIGR01840">
    <property type="entry name" value="esterase_phb"/>
    <property type="match status" value="1"/>
</dbReference>
<dbReference type="GO" id="GO:0005576">
    <property type="term" value="C:extracellular region"/>
    <property type="evidence" value="ECO:0007669"/>
    <property type="project" value="UniProtKB-SubCell"/>
</dbReference>
<organism evidence="11 12">
    <name type="scientific">Fusarium flagelliforme</name>
    <dbReference type="NCBI Taxonomy" id="2675880"/>
    <lineage>
        <taxon>Eukaryota</taxon>
        <taxon>Fungi</taxon>
        <taxon>Dikarya</taxon>
        <taxon>Ascomycota</taxon>
        <taxon>Pezizomycotina</taxon>
        <taxon>Sordariomycetes</taxon>
        <taxon>Hypocreomycetidae</taxon>
        <taxon>Hypocreales</taxon>
        <taxon>Nectriaceae</taxon>
        <taxon>Fusarium</taxon>
        <taxon>Fusarium incarnatum-equiseti species complex</taxon>
    </lineage>
</organism>
<sequence length="331" mass="35237">MLDSFSPRKVLTTLALGAGLVAAQFPPQGPSQGQFQGPPQGQAQGPPQGAPQGAPQGQAALQTITDFGEIYNTQLKLQAYIPSNLPASPSIILALHMCGGTGEQYFQQTNYKSMADQKGVVVLYPSSPKDDNCWDVASKQTLTHDGQGDSQALINMVDWAIKQFNADPKKVFVTGSSSGCMMTNVMAATYPDRFAAATCYSGVAAGCMAGAPGSSPSSSGRVCSDGKVMKSGEDWAAQVRAMYPGYKGSYPRFKTFHGTADYFVFYQNFLEQVKEWSTIHGVQSTGKQTDGQGYTTETFGDGSKFVSVSAAGVGHTVPVHPELDFQWFGLN</sequence>
<keyword evidence="4 9" id="KW-0732">Signal</keyword>
<evidence type="ECO:0000256" key="2">
    <source>
        <dbReference type="ARBA" id="ARBA00022487"/>
    </source>
</evidence>
<keyword evidence="12" id="KW-1185">Reference proteome</keyword>
<keyword evidence="2 9" id="KW-0719">Serine esterase</keyword>
<keyword evidence="8 9" id="KW-0624">Polysaccharide degradation</keyword>
<dbReference type="Gene3D" id="3.40.50.1820">
    <property type="entry name" value="alpha/beta hydrolase"/>
    <property type="match status" value="1"/>
</dbReference>
<evidence type="ECO:0000313" key="12">
    <source>
        <dbReference type="Proteomes" id="UP000265631"/>
    </source>
</evidence>
<evidence type="ECO:0000256" key="1">
    <source>
        <dbReference type="ARBA" id="ARBA00004613"/>
    </source>
</evidence>
<keyword evidence="7 9" id="KW-0119">Carbohydrate metabolism</keyword>
<name>A0A395N2F3_9HYPO</name>
<evidence type="ECO:0000256" key="3">
    <source>
        <dbReference type="ARBA" id="ARBA00022525"/>
    </source>
</evidence>